<dbReference type="PANTHER" id="PTHR43102:SF2">
    <property type="entry name" value="GAF DOMAIN-CONTAINING PROTEIN"/>
    <property type="match status" value="1"/>
</dbReference>
<dbReference type="Gene3D" id="3.30.450.40">
    <property type="match status" value="1"/>
</dbReference>
<evidence type="ECO:0000313" key="2">
    <source>
        <dbReference type="EMBL" id="MFC4871902.1"/>
    </source>
</evidence>
<dbReference type="SUPFAM" id="SSF55785">
    <property type="entry name" value="PYP-like sensor domain (PAS domain)"/>
    <property type="match status" value="1"/>
</dbReference>
<reference evidence="3" key="1">
    <citation type="journal article" date="2019" name="Int. J. Syst. Evol. Microbiol.">
        <title>The Global Catalogue of Microorganisms (GCM) 10K type strain sequencing project: providing services to taxonomists for standard genome sequencing and annotation.</title>
        <authorList>
            <consortium name="The Broad Institute Genomics Platform"/>
            <consortium name="The Broad Institute Genome Sequencing Center for Infectious Disease"/>
            <person name="Wu L."/>
            <person name="Ma J."/>
        </authorList>
    </citation>
    <scope>NUCLEOTIDE SEQUENCE [LARGE SCALE GENOMIC DNA]</scope>
    <source>
        <strain evidence="3">CGMCC 4.7466</strain>
    </source>
</reference>
<dbReference type="InterPro" id="IPR035965">
    <property type="entry name" value="PAS-like_dom_sf"/>
</dbReference>
<dbReference type="SUPFAM" id="SSF55781">
    <property type="entry name" value="GAF domain-like"/>
    <property type="match status" value="1"/>
</dbReference>
<feature type="domain" description="PAC" evidence="1">
    <location>
        <begin position="245"/>
        <end position="296"/>
    </location>
</feature>
<dbReference type="InterPro" id="IPR013655">
    <property type="entry name" value="PAS_fold_3"/>
</dbReference>
<protein>
    <submittedName>
        <fullName evidence="2">PAS domain-containing protein</fullName>
    </submittedName>
</protein>
<dbReference type="CDD" id="cd00130">
    <property type="entry name" value="PAS"/>
    <property type="match status" value="1"/>
</dbReference>
<dbReference type="InterPro" id="IPR029016">
    <property type="entry name" value="GAF-like_dom_sf"/>
</dbReference>
<dbReference type="EMBL" id="JBHSJJ010000004">
    <property type="protein sequence ID" value="MFC4871902.1"/>
    <property type="molecule type" value="Genomic_DNA"/>
</dbReference>
<comment type="caution">
    <text evidence="2">The sequence shown here is derived from an EMBL/GenBank/DDBJ whole genome shotgun (WGS) entry which is preliminary data.</text>
</comment>
<keyword evidence="3" id="KW-1185">Reference proteome</keyword>
<dbReference type="RefSeq" id="WP_377063806.1">
    <property type="nucleotide sequence ID" value="NZ_JBHSJJ010000004.1"/>
</dbReference>
<dbReference type="PANTHER" id="PTHR43102">
    <property type="entry name" value="SLR1143 PROTEIN"/>
    <property type="match status" value="1"/>
</dbReference>
<sequence length="363" mass="41781">MNRLEDLYSYDILDTPPEQALDDFVEIASAIYEAPVAIISFIDDKRQWFKAKKGIKVSEVPVEGTLCQYVLSSPKRVLVIEDLESDARFKDHFPLTGIPGTRFYAGATLKSQHGNVLGTVSVMDYKPKNIPDIQHKALGLIAKKVMNYIETRRFVYDQEKEIDTNAIKLKKLTDFAPGALFKFQISPTGEKSFVFISEGITKLIPQIRPLDLKENAELLLKYIYPEDRKSVMDSLMKSYLDSSVLDIEYRIDRGDGEISWNWVRANPERSDNGDVIWYGTFQDISQKKDYLTTLEKILFDVSHVIRKPIVNMMGLIDILQNIEDTEKGAEKYVRHLKTVTMDLENYTRKLNEDYSRLKNSLIK</sequence>
<dbReference type="InterPro" id="IPR000014">
    <property type="entry name" value="PAS"/>
</dbReference>
<dbReference type="InterPro" id="IPR000700">
    <property type="entry name" value="PAS-assoc_C"/>
</dbReference>
<gene>
    <name evidence="2" type="ORF">ACFPFU_09405</name>
</gene>
<name>A0ABV9T071_9BACT</name>
<dbReference type="PROSITE" id="PS50113">
    <property type="entry name" value="PAC"/>
    <property type="match status" value="1"/>
</dbReference>
<evidence type="ECO:0000313" key="3">
    <source>
        <dbReference type="Proteomes" id="UP001595818"/>
    </source>
</evidence>
<dbReference type="Proteomes" id="UP001595818">
    <property type="component" value="Unassembled WGS sequence"/>
</dbReference>
<evidence type="ECO:0000259" key="1">
    <source>
        <dbReference type="PROSITE" id="PS50113"/>
    </source>
</evidence>
<proteinExistence type="predicted"/>
<dbReference type="Gene3D" id="3.30.450.20">
    <property type="entry name" value="PAS domain"/>
    <property type="match status" value="1"/>
</dbReference>
<dbReference type="Pfam" id="PF08447">
    <property type="entry name" value="PAS_3"/>
    <property type="match status" value="1"/>
</dbReference>
<accession>A0ABV9T071</accession>
<organism evidence="2 3">
    <name type="scientific">Negadavirga shengliensis</name>
    <dbReference type="NCBI Taxonomy" id="1389218"/>
    <lineage>
        <taxon>Bacteria</taxon>
        <taxon>Pseudomonadati</taxon>
        <taxon>Bacteroidota</taxon>
        <taxon>Cytophagia</taxon>
        <taxon>Cytophagales</taxon>
        <taxon>Cyclobacteriaceae</taxon>
        <taxon>Negadavirga</taxon>
    </lineage>
</organism>